<name>A0ACB9HIF8_9ASTR</name>
<reference evidence="1 2" key="2">
    <citation type="journal article" date="2022" name="Mol. Ecol. Resour.">
        <title>The genomes of chicory, endive, great burdock and yacon provide insights into Asteraceae paleo-polyploidization history and plant inulin production.</title>
        <authorList>
            <person name="Fan W."/>
            <person name="Wang S."/>
            <person name="Wang H."/>
            <person name="Wang A."/>
            <person name="Jiang F."/>
            <person name="Liu H."/>
            <person name="Zhao H."/>
            <person name="Xu D."/>
            <person name="Zhang Y."/>
        </authorList>
    </citation>
    <scope>NUCLEOTIDE SEQUENCE [LARGE SCALE GENOMIC DNA]</scope>
    <source>
        <strain evidence="2">cv. Yunnan</strain>
        <tissue evidence="1">Leaves</tissue>
    </source>
</reference>
<gene>
    <name evidence="1" type="ORF">L1987_38217</name>
</gene>
<organism evidence="1 2">
    <name type="scientific">Smallanthus sonchifolius</name>
    <dbReference type="NCBI Taxonomy" id="185202"/>
    <lineage>
        <taxon>Eukaryota</taxon>
        <taxon>Viridiplantae</taxon>
        <taxon>Streptophyta</taxon>
        <taxon>Embryophyta</taxon>
        <taxon>Tracheophyta</taxon>
        <taxon>Spermatophyta</taxon>
        <taxon>Magnoliopsida</taxon>
        <taxon>eudicotyledons</taxon>
        <taxon>Gunneridae</taxon>
        <taxon>Pentapetalae</taxon>
        <taxon>asterids</taxon>
        <taxon>campanulids</taxon>
        <taxon>Asterales</taxon>
        <taxon>Asteraceae</taxon>
        <taxon>Asteroideae</taxon>
        <taxon>Heliantheae alliance</taxon>
        <taxon>Millerieae</taxon>
        <taxon>Smallanthus</taxon>
    </lineage>
</organism>
<comment type="caution">
    <text evidence="1">The sequence shown here is derived from an EMBL/GenBank/DDBJ whole genome shotgun (WGS) entry which is preliminary data.</text>
</comment>
<dbReference type="Proteomes" id="UP001056120">
    <property type="component" value="Linkage Group LG12"/>
</dbReference>
<protein>
    <submittedName>
        <fullName evidence="1">Uncharacterized protein</fullName>
    </submittedName>
</protein>
<evidence type="ECO:0000313" key="2">
    <source>
        <dbReference type="Proteomes" id="UP001056120"/>
    </source>
</evidence>
<reference evidence="2" key="1">
    <citation type="journal article" date="2022" name="Mol. Ecol. Resour.">
        <title>The genomes of chicory, endive, great burdock and yacon provide insights into Asteraceae palaeo-polyploidization history and plant inulin production.</title>
        <authorList>
            <person name="Fan W."/>
            <person name="Wang S."/>
            <person name="Wang H."/>
            <person name="Wang A."/>
            <person name="Jiang F."/>
            <person name="Liu H."/>
            <person name="Zhao H."/>
            <person name="Xu D."/>
            <person name="Zhang Y."/>
        </authorList>
    </citation>
    <scope>NUCLEOTIDE SEQUENCE [LARGE SCALE GENOMIC DNA]</scope>
    <source>
        <strain evidence="2">cv. Yunnan</strain>
    </source>
</reference>
<keyword evidence="2" id="KW-1185">Reference proteome</keyword>
<accession>A0ACB9HIF8</accession>
<proteinExistence type="predicted"/>
<sequence>MTFLIPKILHLQLKINGSIALNKVFETLASPIPPAAKQTKVSNRNCQCLYVSQVTQRLCRFALPILHYAFEANTVTFHLNSFP</sequence>
<evidence type="ECO:0000313" key="1">
    <source>
        <dbReference type="EMBL" id="KAI3795562.1"/>
    </source>
</evidence>
<dbReference type="EMBL" id="CM042029">
    <property type="protein sequence ID" value="KAI3795562.1"/>
    <property type="molecule type" value="Genomic_DNA"/>
</dbReference>